<evidence type="ECO:0000313" key="6">
    <source>
        <dbReference type="EMBL" id="KAK5173191.1"/>
    </source>
</evidence>
<proteinExistence type="predicted"/>
<evidence type="ECO:0000256" key="3">
    <source>
        <dbReference type="ARBA" id="ARBA00022825"/>
    </source>
</evidence>
<keyword evidence="2" id="KW-0378">Hydrolase</keyword>
<keyword evidence="7" id="KW-1185">Reference proteome</keyword>
<dbReference type="SUPFAM" id="SSF52743">
    <property type="entry name" value="Subtilisin-like"/>
    <property type="match status" value="1"/>
</dbReference>
<comment type="caution">
    <text evidence="4">Lacks conserved residue(s) required for the propagation of feature annotation.</text>
</comment>
<sequence length="148" mass="15331">MSQNYFKRPGYQDGAVDTYITDLKGKHSGLFNAAGRGYPDVSAQGEGVRTTQAGSTYSTTGTSASAPIFAAVIALVNDALIAKGKPPLGFLNPRLYAGGYKALTDVVGGHNGACDDGKPGFTAVKGWDAVTGWGTPDFKKLKAAALKQ</sequence>
<feature type="binding site" evidence="4">
    <location>
        <position position="126"/>
    </location>
    <ligand>
        <name>Ca(2+)</name>
        <dbReference type="ChEBI" id="CHEBI:29108"/>
    </ligand>
</feature>
<dbReference type="Proteomes" id="UP001337655">
    <property type="component" value="Unassembled WGS sequence"/>
</dbReference>
<evidence type="ECO:0000256" key="1">
    <source>
        <dbReference type="ARBA" id="ARBA00022670"/>
    </source>
</evidence>
<comment type="cofactor">
    <cofactor evidence="4">
        <name>Ca(2+)</name>
        <dbReference type="ChEBI" id="CHEBI:29108"/>
    </cofactor>
    <text evidence="4">Binds 1 Ca(2+) ion per subunit.</text>
</comment>
<keyword evidence="4" id="KW-0479">Metal-binding</keyword>
<dbReference type="AlphaFoldDB" id="A0AAV9PHZ8"/>
<dbReference type="Gene3D" id="3.40.50.200">
    <property type="entry name" value="Peptidase S8/S53 domain"/>
    <property type="match status" value="1"/>
</dbReference>
<dbReference type="GO" id="GO:0004252">
    <property type="term" value="F:serine-type endopeptidase activity"/>
    <property type="evidence" value="ECO:0007669"/>
    <property type="project" value="InterPro"/>
</dbReference>
<evidence type="ECO:0000259" key="5">
    <source>
        <dbReference type="PROSITE" id="PS51695"/>
    </source>
</evidence>
<evidence type="ECO:0000256" key="4">
    <source>
        <dbReference type="PROSITE-ProRule" id="PRU01032"/>
    </source>
</evidence>
<feature type="binding site" evidence="4">
    <location>
        <position position="105"/>
    </location>
    <ligand>
        <name>Ca(2+)</name>
        <dbReference type="ChEBI" id="CHEBI:29108"/>
    </ligand>
</feature>
<keyword evidence="1" id="KW-0645">Protease</keyword>
<dbReference type="PANTHER" id="PTHR14218:SF39">
    <property type="entry name" value="PEPTIDASE S53 DOMAIN-CONTAINING PROTEIN"/>
    <property type="match status" value="1"/>
</dbReference>
<protein>
    <recommendedName>
        <fullName evidence="5">Peptidase S53 domain-containing protein</fullName>
    </recommendedName>
</protein>
<feature type="binding site" evidence="4">
    <location>
        <position position="106"/>
    </location>
    <ligand>
        <name>Ca(2+)</name>
        <dbReference type="ChEBI" id="CHEBI:29108"/>
    </ligand>
</feature>
<dbReference type="GO" id="GO:0006508">
    <property type="term" value="P:proteolysis"/>
    <property type="evidence" value="ECO:0007669"/>
    <property type="project" value="UniProtKB-KW"/>
</dbReference>
<name>A0AAV9PHZ8_9PEZI</name>
<feature type="domain" description="Peptidase S53" evidence="5">
    <location>
        <begin position="1"/>
        <end position="148"/>
    </location>
</feature>
<dbReference type="InterPro" id="IPR050819">
    <property type="entry name" value="Tripeptidyl-peptidase_I"/>
</dbReference>
<dbReference type="InterPro" id="IPR030400">
    <property type="entry name" value="Sedolisin_dom"/>
</dbReference>
<evidence type="ECO:0000256" key="2">
    <source>
        <dbReference type="ARBA" id="ARBA00022801"/>
    </source>
</evidence>
<dbReference type="PROSITE" id="PS00138">
    <property type="entry name" value="SUBTILASE_SER"/>
    <property type="match status" value="1"/>
</dbReference>
<dbReference type="PANTHER" id="PTHR14218">
    <property type="entry name" value="PROTEASE S8 TRIPEPTIDYL PEPTIDASE I CLN2"/>
    <property type="match status" value="1"/>
</dbReference>
<gene>
    <name evidence="6" type="ORF">LTR77_003313</name>
</gene>
<feature type="binding site" evidence="4">
    <location>
        <position position="128"/>
    </location>
    <ligand>
        <name>Ca(2+)</name>
        <dbReference type="ChEBI" id="CHEBI:29108"/>
    </ligand>
</feature>
<evidence type="ECO:0000313" key="7">
    <source>
        <dbReference type="Proteomes" id="UP001337655"/>
    </source>
</evidence>
<dbReference type="GO" id="GO:0008240">
    <property type="term" value="F:tripeptidyl-peptidase activity"/>
    <property type="evidence" value="ECO:0007669"/>
    <property type="project" value="TreeGrafter"/>
</dbReference>
<keyword evidence="4" id="KW-0106">Calcium</keyword>
<dbReference type="InterPro" id="IPR036852">
    <property type="entry name" value="Peptidase_S8/S53_dom_sf"/>
</dbReference>
<comment type="caution">
    <text evidence="6">The sequence shown here is derived from an EMBL/GenBank/DDBJ whole genome shotgun (WGS) entry which is preliminary data.</text>
</comment>
<dbReference type="PROSITE" id="PS51695">
    <property type="entry name" value="SEDOLISIN"/>
    <property type="match status" value="1"/>
</dbReference>
<dbReference type="InterPro" id="IPR023828">
    <property type="entry name" value="Peptidase_S8_Ser-AS"/>
</dbReference>
<organism evidence="6 7">
    <name type="scientific">Saxophila tyrrhenica</name>
    <dbReference type="NCBI Taxonomy" id="1690608"/>
    <lineage>
        <taxon>Eukaryota</taxon>
        <taxon>Fungi</taxon>
        <taxon>Dikarya</taxon>
        <taxon>Ascomycota</taxon>
        <taxon>Pezizomycotina</taxon>
        <taxon>Dothideomycetes</taxon>
        <taxon>Dothideomycetidae</taxon>
        <taxon>Mycosphaerellales</taxon>
        <taxon>Extremaceae</taxon>
        <taxon>Saxophila</taxon>
    </lineage>
</organism>
<dbReference type="EMBL" id="JAVRRT010000004">
    <property type="protein sequence ID" value="KAK5173191.1"/>
    <property type="molecule type" value="Genomic_DNA"/>
</dbReference>
<keyword evidence="3" id="KW-0720">Serine protease</keyword>
<dbReference type="RefSeq" id="XP_064661909.1">
    <property type="nucleotide sequence ID" value="XM_064800570.1"/>
</dbReference>
<accession>A0AAV9PHZ8</accession>
<reference evidence="6 7" key="1">
    <citation type="submission" date="2023-08" db="EMBL/GenBank/DDBJ databases">
        <title>Black Yeasts Isolated from many extreme environments.</title>
        <authorList>
            <person name="Coleine C."/>
            <person name="Stajich J.E."/>
            <person name="Selbmann L."/>
        </authorList>
    </citation>
    <scope>NUCLEOTIDE SEQUENCE [LARGE SCALE GENOMIC DNA]</scope>
    <source>
        <strain evidence="6 7">CCFEE 5935</strain>
    </source>
</reference>
<dbReference type="GO" id="GO:0046872">
    <property type="term" value="F:metal ion binding"/>
    <property type="evidence" value="ECO:0007669"/>
    <property type="project" value="UniProtKB-UniRule"/>
</dbReference>
<dbReference type="GeneID" id="89924660"/>